<dbReference type="EMBL" id="BLXT01008552">
    <property type="protein sequence ID" value="GFO49956.1"/>
    <property type="molecule type" value="Genomic_DNA"/>
</dbReference>
<protein>
    <submittedName>
        <fullName evidence="2">PiggyBac transposable element-derived protein 4</fullName>
    </submittedName>
</protein>
<dbReference type="AlphaFoldDB" id="A0AAV4E0W1"/>
<evidence type="ECO:0000259" key="1">
    <source>
        <dbReference type="Pfam" id="PF13843"/>
    </source>
</evidence>
<dbReference type="PANTHER" id="PTHR47272">
    <property type="entry name" value="DDE_TNP_1_7 DOMAIN-CONTAINING PROTEIN"/>
    <property type="match status" value="1"/>
</dbReference>
<dbReference type="PANTHER" id="PTHR47272:SF1">
    <property type="entry name" value="PIGGYBAC TRANSPOSABLE ELEMENT-DERIVED PROTEIN 3-LIKE"/>
    <property type="match status" value="1"/>
</dbReference>
<accession>A0AAV4E0W1</accession>
<name>A0AAV4E0W1_9GAST</name>
<evidence type="ECO:0000313" key="3">
    <source>
        <dbReference type="Proteomes" id="UP000735302"/>
    </source>
</evidence>
<organism evidence="2 3">
    <name type="scientific">Plakobranchus ocellatus</name>
    <dbReference type="NCBI Taxonomy" id="259542"/>
    <lineage>
        <taxon>Eukaryota</taxon>
        <taxon>Metazoa</taxon>
        <taxon>Spiralia</taxon>
        <taxon>Lophotrochozoa</taxon>
        <taxon>Mollusca</taxon>
        <taxon>Gastropoda</taxon>
        <taxon>Heterobranchia</taxon>
        <taxon>Euthyneura</taxon>
        <taxon>Panpulmonata</taxon>
        <taxon>Sacoglossa</taxon>
        <taxon>Placobranchoidea</taxon>
        <taxon>Plakobranchidae</taxon>
        <taxon>Plakobranchus</taxon>
    </lineage>
</organism>
<dbReference type="InterPro" id="IPR029526">
    <property type="entry name" value="PGBD"/>
</dbReference>
<proteinExistence type="predicted"/>
<dbReference type="Proteomes" id="UP000735302">
    <property type="component" value="Unassembled WGS sequence"/>
</dbReference>
<evidence type="ECO:0000313" key="2">
    <source>
        <dbReference type="EMBL" id="GFO49956.1"/>
    </source>
</evidence>
<feature type="domain" description="PiggyBac transposable element-derived protein" evidence="1">
    <location>
        <begin position="4"/>
        <end position="110"/>
    </location>
</feature>
<reference evidence="2 3" key="1">
    <citation type="journal article" date="2021" name="Elife">
        <title>Chloroplast acquisition without the gene transfer in kleptoplastic sea slugs, Plakobranchus ocellatus.</title>
        <authorList>
            <person name="Maeda T."/>
            <person name="Takahashi S."/>
            <person name="Yoshida T."/>
            <person name="Shimamura S."/>
            <person name="Takaki Y."/>
            <person name="Nagai Y."/>
            <person name="Toyoda A."/>
            <person name="Suzuki Y."/>
            <person name="Arimoto A."/>
            <person name="Ishii H."/>
            <person name="Satoh N."/>
            <person name="Nishiyama T."/>
            <person name="Hasebe M."/>
            <person name="Maruyama T."/>
            <person name="Minagawa J."/>
            <person name="Obokata J."/>
            <person name="Shigenobu S."/>
        </authorList>
    </citation>
    <scope>NUCLEOTIDE SEQUENCE [LARGE SCALE GENOMIC DNA]</scope>
</reference>
<dbReference type="Pfam" id="PF13843">
    <property type="entry name" value="DDE_Tnp_1_7"/>
    <property type="match status" value="1"/>
</dbReference>
<sequence length="122" mass="14229">MKTDKQLQRGDYYYRVSDDGLLFCKWMDNKAVTIASNYHGTAPTSVKRTQKDGTREQEACPEVVRDYNMHMGGVDMADMMCGSYGLSRKSKKWWHILFFGLIDRTLVNAYIVYRQICENKTH</sequence>
<keyword evidence="3" id="KW-1185">Reference proteome</keyword>
<comment type="caution">
    <text evidence="2">The sequence shown here is derived from an EMBL/GenBank/DDBJ whole genome shotgun (WGS) entry which is preliminary data.</text>
</comment>
<gene>
    <name evidence="2" type="ORF">PoB_007646100</name>
</gene>